<organism evidence="2 3">
    <name type="scientific">Dendryphion nanum</name>
    <dbReference type="NCBI Taxonomy" id="256645"/>
    <lineage>
        <taxon>Eukaryota</taxon>
        <taxon>Fungi</taxon>
        <taxon>Dikarya</taxon>
        <taxon>Ascomycota</taxon>
        <taxon>Pezizomycotina</taxon>
        <taxon>Dothideomycetes</taxon>
        <taxon>Pleosporomycetidae</taxon>
        <taxon>Pleosporales</taxon>
        <taxon>Torulaceae</taxon>
        <taxon>Dendryphion</taxon>
    </lineage>
</organism>
<dbReference type="EMBL" id="JAGMWT010000002">
    <property type="protein sequence ID" value="KAH7134924.1"/>
    <property type="molecule type" value="Genomic_DNA"/>
</dbReference>
<accession>A0A9P9ED35</accession>
<protein>
    <submittedName>
        <fullName evidence="2">AhpC/TSA antioxidant enzyme-domain-containing protein</fullName>
    </submittedName>
</protein>
<evidence type="ECO:0000256" key="1">
    <source>
        <dbReference type="SAM" id="MobiDB-lite"/>
    </source>
</evidence>
<keyword evidence="3" id="KW-1185">Reference proteome</keyword>
<dbReference type="PANTHER" id="PTHR28630">
    <property type="match status" value="1"/>
</dbReference>
<feature type="compositionally biased region" description="Polar residues" evidence="1">
    <location>
        <begin position="32"/>
        <end position="42"/>
    </location>
</feature>
<reference evidence="2" key="1">
    <citation type="journal article" date="2021" name="Nat. Commun.">
        <title>Genetic determinants of endophytism in the Arabidopsis root mycobiome.</title>
        <authorList>
            <person name="Mesny F."/>
            <person name="Miyauchi S."/>
            <person name="Thiergart T."/>
            <person name="Pickel B."/>
            <person name="Atanasova L."/>
            <person name="Karlsson M."/>
            <person name="Huettel B."/>
            <person name="Barry K.W."/>
            <person name="Haridas S."/>
            <person name="Chen C."/>
            <person name="Bauer D."/>
            <person name="Andreopoulos W."/>
            <person name="Pangilinan J."/>
            <person name="LaButti K."/>
            <person name="Riley R."/>
            <person name="Lipzen A."/>
            <person name="Clum A."/>
            <person name="Drula E."/>
            <person name="Henrissat B."/>
            <person name="Kohler A."/>
            <person name="Grigoriev I.V."/>
            <person name="Martin F.M."/>
            <person name="Hacquard S."/>
        </authorList>
    </citation>
    <scope>NUCLEOTIDE SEQUENCE</scope>
    <source>
        <strain evidence="2">MPI-CAGE-CH-0243</strain>
    </source>
</reference>
<dbReference type="FunFam" id="3.40.30.10:FF:000404">
    <property type="entry name" value="WGS project CABT00000000 data, contig 2.14"/>
    <property type="match status" value="1"/>
</dbReference>
<proteinExistence type="predicted"/>
<dbReference type="AlphaFoldDB" id="A0A9P9ED35"/>
<gene>
    <name evidence="2" type="ORF">B0J11DRAFT_425357</name>
</gene>
<comment type="caution">
    <text evidence="2">The sequence shown here is derived from an EMBL/GenBank/DDBJ whole genome shotgun (WGS) entry which is preliminary data.</text>
</comment>
<dbReference type="InterPro" id="IPR032801">
    <property type="entry name" value="PXL2A/B/C"/>
</dbReference>
<dbReference type="OrthoDB" id="40334at2759"/>
<feature type="region of interest" description="Disordered" evidence="1">
    <location>
        <begin position="1"/>
        <end position="82"/>
    </location>
</feature>
<feature type="compositionally biased region" description="Basic and acidic residues" evidence="1">
    <location>
        <begin position="322"/>
        <end position="336"/>
    </location>
</feature>
<evidence type="ECO:0000313" key="3">
    <source>
        <dbReference type="Proteomes" id="UP000700596"/>
    </source>
</evidence>
<name>A0A9P9ED35_9PLEO</name>
<sequence>MASSKPTATSGIVPNGLNDPVTNGHTPAAASFNGQQNVQPNHKPTPSADTTATSATTDTNIANAESTPLSPASTTPTLEKEPADLDFAGNVDVNDDIPTAADLKRAGELLILDSEGQSRQFKELYTSDGVAPRQLIIFIRHFFCGNCQEYLRTLSASLSPSLLLSLPTPTFISVVGCGSPSLIPMYAEATSCPFPIYAEPTRKLYDYLGMTRTLDPGSKKPEYMKRGMVKGAVKSIWQGVSQGNKALKGGDFKQVGGEFLFEDGVLEKVHRMRNTRDHLEVLDVKSWLEIGEGDLERLEAGGGGLEGSGDEVRGVRKRWSRGMKEKEKEKEKEGKRSASWGRVRAASWKRGEKEGKAGSSGTVTPEEKVIVAERIDEKIPEKIPEEAPAVKAI</sequence>
<feature type="compositionally biased region" description="Low complexity" evidence="1">
    <location>
        <begin position="44"/>
        <end position="77"/>
    </location>
</feature>
<dbReference type="Pfam" id="PF13911">
    <property type="entry name" value="AhpC-TSA_2"/>
    <property type="match status" value="1"/>
</dbReference>
<dbReference type="PANTHER" id="PTHR28630:SF3">
    <property type="entry name" value="PEROXIREDOXIN-LIKE 2C"/>
    <property type="match status" value="1"/>
</dbReference>
<feature type="compositionally biased region" description="Polar residues" evidence="1">
    <location>
        <begin position="1"/>
        <end position="12"/>
    </location>
</feature>
<dbReference type="Proteomes" id="UP000700596">
    <property type="component" value="Unassembled WGS sequence"/>
</dbReference>
<evidence type="ECO:0000313" key="2">
    <source>
        <dbReference type="EMBL" id="KAH7134924.1"/>
    </source>
</evidence>
<feature type="region of interest" description="Disordered" evidence="1">
    <location>
        <begin position="320"/>
        <end position="369"/>
    </location>
</feature>